<sequence>MAITASIAAPYPSRLGATTTRLPAEVDPLRLPNHVAIIMDGNSRWAKARGIAKERQLRAAAEACYSNAREIVRLSSDWGIKALTLFAFSTENFLRPREEVDQWMQQFDRVLSLDDPATILLDGIQFRCIGDTARLPRPLQAKISDAQSITSGNTGMKLVMAIGYGGHNDLVQACQALAREVEQGKMAVEEIDQINLAKRLMLGERCEDVGAPELLVRTSGEQRLSNFMLWHLAYSELVFEKKLWPDFGKEEYKNALVEFQGRMRTFGVRH</sequence>
<protein>
    <recommendedName>
        <fullName evidence="3">Alkyl transferase</fullName>
        <ecNumber evidence="3">2.5.1.-</ecNumber>
    </recommendedName>
</protein>
<dbReference type="eggNOG" id="KOG1602">
    <property type="taxonomic scope" value="Eukaryota"/>
</dbReference>
<dbReference type="InterPro" id="IPR018520">
    <property type="entry name" value="UPP_synth-like_CS"/>
</dbReference>
<dbReference type="HOGENOM" id="CLU_038505_1_0_1"/>
<dbReference type="CDD" id="cd00475">
    <property type="entry name" value="Cis_IPPS"/>
    <property type="match status" value="1"/>
</dbReference>
<keyword evidence="5" id="KW-1185">Reference proteome</keyword>
<organism evidence="5">
    <name type="scientific">Selaginella moellendorffii</name>
    <name type="common">Spikemoss</name>
    <dbReference type="NCBI Taxonomy" id="88036"/>
    <lineage>
        <taxon>Eukaryota</taxon>
        <taxon>Viridiplantae</taxon>
        <taxon>Streptophyta</taxon>
        <taxon>Embryophyta</taxon>
        <taxon>Tracheophyta</taxon>
        <taxon>Lycopodiopsida</taxon>
        <taxon>Selaginellales</taxon>
        <taxon>Selaginellaceae</taxon>
        <taxon>Selaginella</taxon>
    </lineage>
</organism>
<evidence type="ECO:0000256" key="3">
    <source>
        <dbReference type="RuleBase" id="RU363018"/>
    </source>
</evidence>
<evidence type="ECO:0000313" key="4">
    <source>
        <dbReference type="EMBL" id="EFJ35122.1"/>
    </source>
</evidence>
<dbReference type="OrthoDB" id="4173905at2759"/>
<dbReference type="NCBIfam" id="TIGR00055">
    <property type="entry name" value="uppS"/>
    <property type="match status" value="1"/>
</dbReference>
<comment type="cofactor">
    <cofactor evidence="1">
        <name>Mg(2+)</name>
        <dbReference type="ChEBI" id="CHEBI:18420"/>
    </cofactor>
</comment>
<evidence type="ECO:0000313" key="5">
    <source>
        <dbReference type="Proteomes" id="UP000001514"/>
    </source>
</evidence>
<proteinExistence type="inferred from homology"/>
<dbReference type="InterPro" id="IPR036424">
    <property type="entry name" value="UPP_synth-like_sf"/>
</dbReference>
<dbReference type="InParanoid" id="D8QY11"/>
<dbReference type="PANTHER" id="PTHR10291">
    <property type="entry name" value="DEHYDRODOLICHYL DIPHOSPHATE SYNTHASE FAMILY MEMBER"/>
    <property type="match status" value="1"/>
</dbReference>
<dbReference type="EC" id="2.5.1.-" evidence="3"/>
<dbReference type="GO" id="GO:0016765">
    <property type="term" value="F:transferase activity, transferring alkyl or aryl (other than methyl) groups"/>
    <property type="evidence" value="ECO:0007669"/>
    <property type="project" value="InterPro"/>
</dbReference>
<reference evidence="4 5" key="1">
    <citation type="journal article" date="2011" name="Science">
        <title>The Selaginella genome identifies genetic changes associated with the evolution of vascular plants.</title>
        <authorList>
            <person name="Banks J.A."/>
            <person name="Nishiyama T."/>
            <person name="Hasebe M."/>
            <person name="Bowman J.L."/>
            <person name="Gribskov M."/>
            <person name="dePamphilis C."/>
            <person name="Albert V.A."/>
            <person name="Aono N."/>
            <person name="Aoyama T."/>
            <person name="Ambrose B.A."/>
            <person name="Ashton N.W."/>
            <person name="Axtell M.J."/>
            <person name="Barker E."/>
            <person name="Barker M.S."/>
            <person name="Bennetzen J.L."/>
            <person name="Bonawitz N.D."/>
            <person name="Chapple C."/>
            <person name="Cheng C."/>
            <person name="Correa L.G."/>
            <person name="Dacre M."/>
            <person name="DeBarry J."/>
            <person name="Dreyer I."/>
            <person name="Elias M."/>
            <person name="Engstrom E.M."/>
            <person name="Estelle M."/>
            <person name="Feng L."/>
            <person name="Finet C."/>
            <person name="Floyd S.K."/>
            <person name="Frommer W.B."/>
            <person name="Fujita T."/>
            <person name="Gramzow L."/>
            <person name="Gutensohn M."/>
            <person name="Harholt J."/>
            <person name="Hattori M."/>
            <person name="Heyl A."/>
            <person name="Hirai T."/>
            <person name="Hiwatashi Y."/>
            <person name="Ishikawa M."/>
            <person name="Iwata M."/>
            <person name="Karol K.G."/>
            <person name="Koehler B."/>
            <person name="Kolukisaoglu U."/>
            <person name="Kubo M."/>
            <person name="Kurata T."/>
            <person name="Lalonde S."/>
            <person name="Li K."/>
            <person name="Li Y."/>
            <person name="Litt A."/>
            <person name="Lyons E."/>
            <person name="Manning G."/>
            <person name="Maruyama T."/>
            <person name="Michael T.P."/>
            <person name="Mikami K."/>
            <person name="Miyazaki S."/>
            <person name="Morinaga S."/>
            <person name="Murata T."/>
            <person name="Mueller-Roeber B."/>
            <person name="Nelson D.R."/>
            <person name="Obara M."/>
            <person name="Oguri Y."/>
            <person name="Olmstead R.G."/>
            <person name="Onodera N."/>
            <person name="Petersen B.L."/>
            <person name="Pils B."/>
            <person name="Prigge M."/>
            <person name="Rensing S.A."/>
            <person name="Riano-Pachon D.M."/>
            <person name="Roberts A.W."/>
            <person name="Sato Y."/>
            <person name="Scheller H.V."/>
            <person name="Schulz B."/>
            <person name="Schulz C."/>
            <person name="Shakirov E.V."/>
            <person name="Shibagaki N."/>
            <person name="Shinohara N."/>
            <person name="Shippen D.E."/>
            <person name="Soerensen I."/>
            <person name="Sotooka R."/>
            <person name="Sugimoto N."/>
            <person name="Sugita M."/>
            <person name="Sumikawa N."/>
            <person name="Tanurdzic M."/>
            <person name="Theissen G."/>
            <person name="Ulvskov P."/>
            <person name="Wakazuki S."/>
            <person name="Weng J.K."/>
            <person name="Willats W.W."/>
            <person name="Wipf D."/>
            <person name="Wolf P.G."/>
            <person name="Yang L."/>
            <person name="Zimmer A.D."/>
            <person name="Zhu Q."/>
            <person name="Mitros T."/>
            <person name="Hellsten U."/>
            <person name="Loque D."/>
            <person name="Otillar R."/>
            <person name="Salamov A."/>
            <person name="Schmutz J."/>
            <person name="Shapiro H."/>
            <person name="Lindquist E."/>
            <person name="Lucas S."/>
            <person name="Rokhsar D."/>
            <person name="Grigoriev I.V."/>
        </authorList>
    </citation>
    <scope>NUCLEOTIDE SEQUENCE [LARGE SCALE GENOMIC DNA]</scope>
</reference>
<dbReference type="Gene3D" id="3.40.1180.10">
    <property type="entry name" value="Decaprenyl diphosphate synthase-like"/>
    <property type="match status" value="1"/>
</dbReference>
<dbReference type="EMBL" id="GL377568">
    <property type="protein sequence ID" value="EFJ35122.1"/>
    <property type="molecule type" value="Genomic_DNA"/>
</dbReference>
<name>D8QY11_SELML</name>
<dbReference type="PROSITE" id="PS01066">
    <property type="entry name" value="UPP_SYNTHASE"/>
    <property type="match status" value="1"/>
</dbReference>
<gene>
    <name evidence="4" type="ORF">SELMODRAFT_404990</name>
</gene>
<dbReference type="Proteomes" id="UP000001514">
    <property type="component" value="Unassembled WGS sequence"/>
</dbReference>
<comment type="similarity">
    <text evidence="3">Belongs to the UPP synthase family.</text>
</comment>
<dbReference type="OMA" id="NCRRFHA"/>
<dbReference type="AlphaFoldDB" id="D8QY11"/>
<dbReference type="Gramene" id="EFJ35122">
    <property type="protein sequence ID" value="EFJ35122"/>
    <property type="gene ID" value="SELMODRAFT_404990"/>
</dbReference>
<accession>D8QY11</accession>
<keyword evidence="2 3" id="KW-0808">Transferase</keyword>
<evidence type="ECO:0000256" key="1">
    <source>
        <dbReference type="ARBA" id="ARBA00001946"/>
    </source>
</evidence>
<dbReference type="PANTHER" id="PTHR10291:SF0">
    <property type="entry name" value="DEHYDRODOLICHYL DIPHOSPHATE SYNTHASE 2"/>
    <property type="match status" value="1"/>
</dbReference>
<dbReference type="HAMAP" id="MF_01139">
    <property type="entry name" value="ISPT"/>
    <property type="match status" value="1"/>
</dbReference>
<dbReference type="KEGG" id="smo:SELMODRAFT_404990"/>
<evidence type="ECO:0000256" key="2">
    <source>
        <dbReference type="ARBA" id="ARBA00022679"/>
    </source>
</evidence>
<dbReference type="STRING" id="88036.D8QY11"/>
<dbReference type="InterPro" id="IPR001441">
    <property type="entry name" value="UPP_synth-like"/>
</dbReference>
<dbReference type="GO" id="GO:0016094">
    <property type="term" value="P:polyprenol biosynthetic process"/>
    <property type="evidence" value="ECO:0000318"/>
    <property type="project" value="GO_Central"/>
</dbReference>
<dbReference type="SUPFAM" id="SSF64005">
    <property type="entry name" value="Undecaprenyl diphosphate synthase"/>
    <property type="match status" value="1"/>
</dbReference>
<dbReference type="Pfam" id="PF01255">
    <property type="entry name" value="Prenyltransf"/>
    <property type="match status" value="1"/>
</dbReference>